<dbReference type="Proteomes" id="UP001153069">
    <property type="component" value="Unassembled WGS sequence"/>
</dbReference>
<proteinExistence type="predicted"/>
<comment type="caution">
    <text evidence="3">The sequence shown here is derived from an EMBL/GenBank/DDBJ whole genome shotgun (WGS) entry which is preliminary data.</text>
</comment>
<feature type="compositionally biased region" description="Low complexity" evidence="1">
    <location>
        <begin position="185"/>
        <end position="195"/>
    </location>
</feature>
<evidence type="ECO:0000313" key="4">
    <source>
        <dbReference type="Proteomes" id="UP001153069"/>
    </source>
</evidence>
<dbReference type="Pfam" id="PF02037">
    <property type="entry name" value="SAP"/>
    <property type="match status" value="1"/>
</dbReference>
<feature type="region of interest" description="Disordered" evidence="1">
    <location>
        <begin position="185"/>
        <end position="224"/>
    </location>
</feature>
<gene>
    <name evidence="3" type="ORF">SEMRO_150_G068840.1</name>
</gene>
<dbReference type="AlphaFoldDB" id="A0A9N8H862"/>
<dbReference type="SMART" id="SM00513">
    <property type="entry name" value="SAP"/>
    <property type="match status" value="1"/>
</dbReference>
<sequence length="693" mass="77538">MLWSKSQTIGLFSDRIPQRRVILLTLSSMICSLGFRGVHAFSVIPTSSVKASSRATAKFLPWRQGTRLMQTDTDDDDWMEDDEVLLERVPQSQLQDLCQQLNLTTEGTKEELLLRLRAHAKQQIASEQNLQRDRKMRVEAGGNDDSRERHEIVGSDNFFESGEEEEGFFYLELPTTIQKEGNQENNNIQKQQQQQAKKHTRKPVVTQSDVLAPPPPPPGTPVNEHGERIVTVYSTTDHNDLTGVAAAQPGQAAMSGMDPMAAGSSSESQPWDMDQTNSHKVATTRELEQAKETVTELVQTLLAMTGAPAFSHFDVPEELLVEDVMSKSKDELDSYTASVVSKNNNNNFDKTATFGFDPSRVPGHLLTEASQALRANRGQVLQEVLREFEIQAVGQDGMAGDKVEDGGGHFKEVAKVRAFLEGFRRAQVRKASRDTVTFLLDKLVSEGVEGLDLTLATMTRSNDDSASEVDSYELNDSLISYLSDIIRDQEKKVDRLKNGQIKEEAETRTVYDVNDDPINKLWNQTTGDDGESIESINPKDPKVQQILQQELKRGEQGQVAIENSILVHNEPIPETAPEKMLLLLGLLRERLKTEAAFANDERSRNLRVLAYCLKCRSELDQEELIMKGLGSSVDKLDSFLELVASSIEYAESTSHQLQPAKHMPLNVKVLKRILKLTETIREKRVWKSAGLKP</sequence>
<dbReference type="PROSITE" id="PS50800">
    <property type="entry name" value="SAP"/>
    <property type="match status" value="1"/>
</dbReference>
<keyword evidence="4" id="KW-1185">Reference proteome</keyword>
<dbReference type="InterPro" id="IPR003034">
    <property type="entry name" value="SAP_dom"/>
</dbReference>
<organism evidence="3 4">
    <name type="scientific">Seminavis robusta</name>
    <dbReference type="NCBI Taxonomy" id="568900"/>
    <lineage>
        <taxon>Eukaryota</taxon>
        <taxon>Sar</taxon>
        <taxon>Stramenopiles</taxon>
        <taxon>Ochrophyta</taxon>
        <taxon>Bacillariophyta</taxon>
        <taxon>Bacillariophyceae</taxon>
        <taxon>Bacillariophycidae</taxon>
        <taxon>Naviculales</taxon>
        <taxon>Naviculaceae</taxon>
        <taxon>Seminavis</taxon>
    </lineage>
</organism>
<evidence type="ECO:0000256" key="1">
    <source>
        <dbReference type="SAM" id="MobiDB-lite"/>
    </source>
</evidence>
<dbReference type="OrthoDB" id="43446at2759"/>
<dbReference type="EMBL" id="CAICTM010000149">
    <property type="protein sequence ID" value="CAB9502915.1"/>
    <property type="molecule type" value="Genomic_DNA"/>
</dbReference>
<evidence type="ECO:0000313" key="3">
    <source>
        <dbReference type="EMBL" id="CAB9502915.1"/>
    </source>
</evidence>
<name>A0A9N8H862_9STRA</name>
<reference evidence="3" key="1">
    <citation type="submission" date="2020-06" db="EMBL/GenBank/DDBJ databases">
        <authorList>
            <consortium name="Plant Systems Biology data submission"/>
        </authorList>
    </citation>
    <scope>NUCLEOTIDE SEQUENCE</scope>
    <source>
        <strain evidence="3">D6</strain>
    </source>
</reference>
<feature type="compositionally biased region" description="Polar residues" evidence="1">
    <location>
        <begin position="263"/>
        <end position="274"/>
    </location>
</feature>
<accession>A0A9N8H862</accession>
<protein>
    <recommendedName>
        <fullName evidence="2">SAP domain-containing protein</fullName>
    </recommendedName>
</protein>
<feature type="region of interest" description="Disordered" evidence="1">
    <location>
        <begin position="254"/>
        <end position="274"/>
    </location>
</feature>
<evidence type="ECO:0000259" key="2">
    <source>
        <dbReference type="PROSITE" id="PS50800"/>
    </source>
</evidence>
<feature type="domain" description="SAP" evidence="2">
    <location>
        <begin position="86"/>
        <end position="120"/>
    </location>
</feature>